<organism evidence="4 5">
    <name type="scientific">Acidipila rosea</name>
    <dbReference type="NCBI Taxonomy" id="768535"/>
    <lineage>
        <taxon>Bacteria</taxon>
        <taxon>Pseudomonadati</taxon>
        <taxon>Acidobacteriota</taxon>
        <taxon>Terriglobia</taxon>
        <taxon>Terriglobales</taxon>
        <taxon>Acidobacteriaceae</taxon>
        <taxon>Acidipila</taxon>
    </lineage>
</organism>
<keyword evidence="5" id="KW-1185">Reference proteome</keyword>
<evidence type="ECO:0000256" key="2">
    <source>
        <dbReference type="ARBA" id="ARBA00023315"/>
    </source>
</evidence>
<gene>
    <name evidence="4" type="ORF">C7378_1679</name>
</gene>
<dbReference type="OrthoDB" id="119498at2"/>
<dbReference type="PROSITE" id="PS51186">
    <property type="entry name" value="GNAT"/>
    <property type="match status" value="1"/>
</dbReference>
<dbReference type="EMBL" id="SMGK01000002">
    <property type="protein sequence ID" value="TCK74059.1"/>
    <property type="molecule type" value="Genomic_DNA"/>
</dbReference>
<evidence type="ECO:0000313" key="5">
    <source>
        <dbReference type="Proteomes" id="UP000295210"/>
    </source>
</evidence>
<accession>A0A4R1LC18</accession>
<dbReference type="GO" id="GO:0016747">
    <property type="term" value="F:acyltransferase activity, transferring groups other than amino-acyl groups"/>
    <property type="evidence" value="ECO:0007669"/>
    <property type="project" value="InterPro"/>
</dbReference>
<feature type="domain" description="N-acetyltransferase" evidence="3">
    <location>
        <begin position="2"/>
        <end position="156"/>
    </location>
</feature>
<evidence type="ECO:0000313" key="4">
    <source>
        <dbReference type="EMBL" id="TCK74059.1"/>
    </source>
</evidence>
<dbReference type="Gene3D" id="3.40.630.30">
    <property type="match status" value="1"/>
</dbReference>
<keyword evidence="2" id="KW-0012">Acyltransferase</keyword>
<protein>
    <submittedName>
        <fullName evidence="4">Acetyltransferase (GNAT) family protein</fullName>
    </submittedName>
</protein>
<dbReference type="AlphaFoldDB" id="A0A4R1LC18"/>
<dbReference type="SUPFAM" id="SSF55729">
    <property type="entry name" value="Acyl-CoA N-acyltransferases (Nat)"/>
    <property type="match status" value="1"/>
</dbReference>
<proteinExistence type="predicted"/>
<dbReference type="Pfam" id="PF00583">
    <property type="entry name" value="Acetyltransf_1"/>
    <property type="match status" value="1"/>
</dbReference>
<evidence type="ECO:0000256" key="1">
    <source>
        <dbReference type="ARBA" id="ARBA00022679"/>
    </source>
</evidence>
<dbReference type="InterPro" id="IPR000182">
    <property type="entry name" value="GNAT_dom"/>
</dbReference>
<sequence>MLETRAATIEDAATITHHRRRMFVDAGRLDSPVLDVMAQNFEPWVKSMIAGGKYLGWLTQDEGRVVAGAGLLLLDWPPHPLDPHSTQRGYLLNVYVEPEYRRKRLASKLIELALAEARRRKIRVVALHSTEEGRPLYESTGFRRTNEMFYVEPVEA</sequence>
<dbReference type="PANTHER" id="PTHR43877">
    <property type="entry name" value="AMINOALKYLPHOSPHONATE N-ACETYLTRANSFERASE-RELATED-RELATED"/>
    <property type="match status" value="1"/>
</dbReference>
<keyword evidence="1 4" id="KW-0808">Transferase</keyword>
<dbReference type="InterPro" id="IPR050832">
    <property type="entry name" value="Bact_Acetyltransf"/>
</dbReference>
<name>A0A4R1LC18_9BACT</name>
<evidence type="ECO:0000259" key="3">
    <source>
        <dbReference type="PROSITE" id="PS51186"/>
    </source>
</evidence>
<reference evidence="4 5" key="1">
    <citation type="submission" date="2019-03" db="EMBL/GenBank/DDBJ databases">
        <title>Genomic Encyclopedia of Type Strains, Phase IV (KMG-IV): sequencing the most valuable type-strain genomes for metagenomic binning, comparative biology and taxonomic classification.</title>
        <authorList>
            <person name="Goeker M."/>
        </authorList>
    </citation>
    <scope>NUCLEOTIDE SEQUENCE [LARGE SCALE GENOMIC DNA]</scope>
    <source>
        <strain evidence="4 5">DSM 103428</strain>
    </source>
</reference>
<dbReference type="CDD" id="cd04301">
    <property type="entry name" value="NAT_SF"/>
    <property type="match status" value="1"/>
</dbReference>
<dbReference type="Proteomes" id="UP000295210">
    <property type="component" value="Unassembled WGS sequence"/>
</dbReference>
<comment type="caution">
    <text evidence="4">The sequence shown here is derived from an EMBL/GenBank/DDBJ whole genome shotgun (WGS) entry which is preliminary data.</text>
</comment>
<dbReference type="InterPro" id="IPR016181">
    <property type="entry name" value="Acyl_CoA_acyltransferase"/>
</dbReference>
<dbReference type="PANTHER" id="PTHR43877:SF1">
    <property type="entry name" value="ACETYLTRANSFERASE"/>
    <property type="match status" value="1"/>
</dbReference>